<dbReference type="RefSeq" id="WP_189091555.1">
    <property type="nucleotide sequence ID" value="NZ_BMQL01000020.1"/>
</dbReference>
<dbReference type="Proteomes" id="UP000603865">
    <property type="component" value="Unassembled WGS sequence"/>
</dbReference>
<dbReference type="Gene3D" id="3.90.580.10">
    <property type="entry name" value="Zinc finger, CHC2-type domain"/>
    <property type="match status" value="1"/>
</dbReference>
<dbReference type="EMBL" id="BMQL01000020">
    <property type="protein sequence ID" value="GGR17195.1"/>
    <property type="molecule type" value="Genomic_DNA"/>
</dbReference>
<protein>
    <recommendedName>
        <fullName evidence="4">Toprim domain-containing protein</fullName>
    </recommendedName>
</protein>
<gene>
    <name evidence="2" type="ORF">GCM10008957_32260</name>
</gene>
<organism evidence="2 3">
    <name type="scientific">Deinococcus ruber</name>
    <dbReference type="NCBI Taxonomy" id="1848197"/>
    <lineage>
        <taxon>Bacteria</taxon>
        <taxon>Thermotogati</taxon>
        <taxon>Deinococcota</taxon>
        <taxon>Deinococci</taxon>
        <taxon>Deinococcales</taxon>
        <taxon>Deinococcaceae</taxon>
        <taxon>Deinococcus</taxon>
    </lineage>
</organism>
<feature type="region of interest" description="Disordered" evidence="1">
    <location>
        <begin position="29"/>
        <end position="49"/>
    </location>
</feature>
<name>A0A918F919_9DEIO</name>
<dbReference type="InterPro" id="IPR036977">
    <property type="entry name" value="DNA_primase_Znf_CHC2"/>
</dbReference>
<sequence length="365" mass="39689">MSALDALTDHADLPALIRRLTGHAYQGLQASGGTIHDPRPGHQEDHPSFSIFKNRQGVWMWKRRGERGGVGTAYHLLLAFGYDHHQTIKYLSDLTGLSADTPATPLPPARPSRLKQAQDHRCPVPSQRDQHYAASGLLPLTAGTPAWLNLRRRGLHDSPVLRAAVLPHGPPQLGEDPLALGILHPDGHLLNVKLRTVNPTTSSSTKYRYRLAGLGSPAWVNPDYGHAPRLLIIEGELNAVAAFEAASSCGRYVDVQGIAGADSWPHLHDLQRDVSVYTDPDPSGDQAWIRLHDLLLEAGATSVQRLTPVANGDYCDVLGRDGPNALNALLDPPPLAPDPERSSGLAVPGEWPVRMYQLNSLYGER</sequence>
<feature type="compositionally biased region" description="Basic and acidic residues" evidence="1">
    <location>
        <begin position="36"/>
        <end position="47"/>
    </location>
</feature>
<dbReference type="GO" id="GO:0006260">
    <property type="term" value="P:DNA replication"/>
    <property type="evidence" value="ECO:0007669"/>
    <property type="project" value="InterPro"/>
</dbReference>
<dbReference type="GO" id="GO:0008270">
    <property type="term" value="F:zinc ion binding"/>
    <property type="evidence" value="ECO:0007669"/>
    <property type="project" value="InterPro"/>
</dbReference>
<keyword evidence="3" id="KW-1185">Reference proteome</keyword>
<dbReference type="GO" id="GO:0003677">
    <property type="term" value="F:DNA binding"/>
    <property type="evidence" value="ECO:0007669"/>
    <property type="project" value="InterPro"/>
</dbReference>
<accession>A0A918F919</accession>
<evidence type="ECO:0000256" key="1">
    <source>
        <dbReference type="SAM" id="MobiDB-lite"/>
    </source>
</evidence>
<evidence type="ECO:0000313" key="3">
    <source>
        <dbReference type="Proteomes" id="UP000603865"/>
    </source>
</evidence>
<evidence type="ECO:0000313" key="2">
    <source>
        <dbReference type="EMBL" id="GGR17195.1"/>
    </source>
</evidence>
<reference evidence="2" key="1">
    <citation type="journal article" date="2014" name="Int. J. Syst. Evol. Microbiol.">
        <title>Complete genome sequence of Corynebacterium casei LMG S-19264T (=DSM 44701T), isolated from a smear-ripened cheese.</title>
        <authorList>
            <consortium name="US DOE Joint Genome Institute (JGI-PGF)"/>
            <person name="Walter F."/>
            <person name="Albersmeier A."/>
            <person name="Kalinowski J."/>
            <person name="Ruckert C."/>
        </authorList>
    </citation>
    <scope>NUCLEOTIDE SEQUENCE</scope>
    <source>
        <strain evidence="2">JCM 31311</strain>
    </source>
</reference>
<reference evidence="2" key="2">
    <citation type="submission" date="2020-09" db="EMBL/GenBank/DDBJ databases">
        <authorList>
            <person name="Sun Q."/>
            <person name="Ohkuma M."/>
        </authorList>
    </citation>
    <scope>NUCLEOTIDE SEQUENCE</scope>
    <source>
        <strain evidence="2">JCM 31311</strain>
    </source>
</reference>
<proteinExistence type="predicted"/>
<evidence type="ECO:0008006" key="4">
    <source>
        <dbReference type="Google" id="ProtNLM"/>
    </source>
</evidence>
<dbReference type="AlphaFoldDB" id="A0A918F919"/>
<dbReference type="SUPFAM" id="SSF57783">
    <property type="entry name" value="Zinc beta-ribbon"/>
    <property type="match status" value="1"/>
</dbReference>
<comment type="caution">
    <text evidence="2">The sequence shown here is derived from an EMBL/GenBank/DDBJ whole genome shotgun (WGS) entry which is preliminary data.</text>
</comment>